<name>A0A021VXC0_9CELL</name>
<dbReference type="EMBL" id="AXCW01000022">
    <property type="protein sequence ID" value="EYR64670.1"/>
    <property type="molecule type" value="Genomic_DNA"/>
</dbReference>
<evidence type="ECO:0000313" key="2">
    <source>
        <dbReference type="Proteomes" id="UP000019753"/>
    </source>
</evidence>
<accession>A0A021VXC0</accession>
<protein>
    <submittedName>
        <fullName evidence="1">Uncharacterized protein</fullName>
    </submittedName>
</protein>
<proteinExistence type="predicted"/>
<evidence type="ECO:0000313" key="1">
    <source>
        <dbReference type="EMBL" id="EYR64670.1"/>
    </source>
</evidence>
<comment type="caution">
    <text evidence="1">The sequence shown here is derived from an EMBL/GenBank/DDBJ whole genome shotgun (WGS) entry which is preliminary data.</text>
</comment>
<keyword evidence="2" id="KW-1185">Reference proteome</keyword>
<dbReference type="Proteomes" id="UP000019753">
    <property type="component" value="Unassembled WGS sequence"/>
</dbReference>
<sequence>MSPLLPPPDPDRHECPLPLVQRTYKIPADDDGDAVVVWSNRTPPDAGSTWDCPECGRVWVSRLVEGRGQRRYGEGYSPSFLEWQRASLWRAHQHRSRTRTSAPKDRRP</sequence>
<dbReference type="RefSeq" id="WP_034222690.1">
    <property type="nucleotide sequence ID" value="NZ_AXCW01000022.1"/>
</dbReference>
<organism evidence="1 2">
    <name type="scientific">Actinotalea ferrariae CF5-4</name>
    <dbReference type="NCBI Taxonomy" id="948458"/>
    <lineage>
        <taxon>Bacteria</taxon>
        <taxon>Bacillati</taxon>
        <taxon>Actinomycetota</taxon>
        <taxon>Actinomycetes</taxon>
        <taxon>Micrococcales</taxon>
        <taxon>Cellulomonadaceae</taxon>
        <taxon>Actinotalea</taxon>
    </lineage>
</organism>
<gene>
    <name evidence="1" type="ORF">N866_07115</name>
</gene>
<reference evidence="1 2" key="1">
    <citation type="submission" date="2014-01" db="EMBL/GenBank/DDBJ databases">
        <title>Actinotalea ferrariae CF5-4.</title>
        <authorList>
            <person name="Chen F."/>
            <person name="Li Y."/>
            <person name="Wang G."/>
        </authorList>
    </citation>
    <scope>NUCLEOTIDE SEQUENCE [LARGE SCALE GENOMIC DNA]</scope>
    <source>
        <strain evidence="1 2">CF5-4</strain>
    </source>
</reference>
<dbReference type="AlphaFoldDB" id="A0A021VXC0"/>